<reference evidence="3" key="1">
    <citation type="submission" date="2010-06" db="EMBL/GenBank/DDBJ databases">
        <authorList>
            <person name="Jiang H."/>
            <person name="Abraham K."/>
            <person name="Ali S."/>
            <person name="Alsbrooks S.L."/>
            <person name="Anim B.N."/>
            <person name="Anosike U.S."/>
            <person name="Attaway T."/>
            <person name="Bandaranaike D.P."/>
            <person name="Battles P.K."/>
            <person name="Bell S.N."/>
            <person name="Bell A.V."/>
            <person name="Beltran B."/>
            <person name="Bickham C."/>
            <person name="Bustamante Y."/>
            <person name="Caleb T."/>
            <person name="Canada A."/>
            <person name="Cardenas V."/>
            <person name="Carter K."/>
            <person name="Chacko J."/>
            <person name="Chandrabose M.N."/>
            <person name="Chavez D."/>
            <person name="Chavez A."/>
            <person name="Chen L."/>
            <person name="Chu H.-S."/>
            <person name="Claassen K.J."/>
            <person name="Cockrell R."/>
            <person name="Collins M."/>
            <person name="Cooper J.A."/>
            <person name="Cree A."/>
            <person name="Curry S.M."/>
            <person name="Da Y."/>
            <person name="Dao M.D."/>
            <person name="Das B."/>
            <person name="Davila M.-L."/>
            <person name="Davy-Carroll L."/>
            <person name="Denson S."/>
            <person name="Dinh H."/>
            <person name="Ebong V.E."/>
            <person name="Edwards J.R."/>
            <person name="Egan A."/>
            <person name="El-Daye J."/>
            <person name="Escobedo L."/>
            <person name="Fernandez S."/>
            <person name="Fernando P.R."/>
            <person name="Flagg N."/>
            <person name="Forbes L.D."/>
            <person name="Fowler R.G."/>
            <person name="Fu Q."/>
            <person name="Gabisi R.A."/>
            <person name="Ganer J."/>
            <person name="Garbino Pronczuk A."/>
            <person name="Garcia R.M."/>
            <person name="Garner T."/>
            <person name="Garrett T.E."/>
            <person name="Gonzalez D.A."/>
            <person name="Hamid H."/>
            <person name="Hawkins E.S."/>
            <person name="Hirani K."/>
            <person name="Hogues M.E."/>
            <person name="Hollins B."/>
            <person name="Hsiao C.-H."/>
            <person name="Jabil R."/>
            <person name="James M.L."/>
            <person name="Jhangiani S.N."/>
            <person name="Johnson B."/>
            <person name="Johnson Q."/>
            <person name="Joshi V."/>
            <person name="Kalu J.B."/>
            <person name="Kam C."/>
            <person name="Kashfia A."/>
            <person name="Keebler J."/>
            <person name="Kisamo H."/>
            <person name="Kovar C.L."/>
            <person name="Lago L.A."/>
            <person name="Lai C.-Y."/>
            <person name="Laidlaw J."/>
            <person name="Lara F."/>
            <person name="Le T.-K."/>
            <person name="Lee S.L."/>
            <person name="Legall F.H."/>
            <person name="Lemon S.J."/>
            <person name="Lewis L.R."/>
            <person name="Li B."/>
            <person name="Liu Y."/>
            <person name="Liu Y.-S."/>
            <person name="Lopez J."/>
            <person name="Lozado R.J."/>
            <person name="Lu J."/>
            <person name="Madu R.C."/>
            <person name="Maheshwari M."/>
            <person name="Maheshwari R."/>
            <person name="Malloy K."/>
            <person name="Martinez E."/>
            <person name="Mathew T."/>
            <person name="Mercado I.C."/>
            <person name="Mercado C."/>
            <person name="Meyer B."/>
            <person name="Montgomery K."/>
            <person name="Morgan M.B."/>
            <person name="Munidasa M."/>
            <person name="Nazareth L.V."/>
            <person name="Nelson J."/>
            <person name="Ng B.M."/>
            <person name="Nguyen N.B."/>
            <person name="Nguyen P.Q."/>
            <person name="Nguyen T."/>
            <person name="Obregon M."/>
            <person name="Okwuonu G.O."/>
            <person name="Onwere C.G."/>
            <person name="Orozco G."/>
            <person name="Parra A."/>
            <person name="Patel S."/>
            <person name="Patil S."/>
            <person name="Perez A."/>
            <person name="Perez Y."/>
            <person name="Pham C."/>
            <person name="Primus E.L."/>
            <person name="Pu L.-L."/>
            <person name="Puazo M."/>
            <person name="Qin X."/>
            <person name="Quiroz J.B."/>
            <person name="Reese J."/>
            <person name="Richards S."/>
            <person name="Rives C.M."/>
            <person name="Robberts R."/>
            <person name="Ruiz S.J."/>
            <person name="Ruiz M.J."/>
            <person name="Santibanez J."/>
            <person name="Schneider B.W."/>
            <person name="Sisson I."/>
            <person name="Smith M."/>
            <person name="Sodergren E."/>
            <person name="Song X.-Z."/>
            <person name="Song B.B."/>
            <person name="Summersgill H."/>
            <person name="Thelus R."/>
            <person name="Thornton R.D."/>
            <person name="Trejos Z.Y."/>
            <person name="Usmani K."/>
            <person name="Vattathil S."/>
            <person name="Villasana D."/>
            <person name="Walker D.L."/>
            <person name="Wang S."/>
            <person name="Wang K."/>
            <person name="White C.S."/>
            <person name="Williams A.C."/>
            <person name="Williamson J."/>
            <person name="Wilson K."/>
            <person name="Woghiren I.O."/>
            <person name="Woodworth J.R."/>
            <person name="Worley K.C."/>
            <person name="Wright R.A."/>
            <person name="Wu W."/>
            <person name="Young L."/>
            <person name="Zhang L."/>
            <person name="Zhang J."/>
            <person name="Zhu Y."/>
            <person name="Muzny D.M."/>
            <person name="Weinstock G."/>
            <person name="Gibbs R.A."/>
        </authorList>
    </citation>
    <scope>NUCLEOTIDE SEQUENCE [LARGE SCALE GENOMIC DNA]</scope>
    <source>
        <strain evidence="3">LSR1</strain>
    </source>
</reference>
<keyword evidence="1" id="KW-0732">Signal</keyword>
<evidence type="ECO:0000313" key="3">
    <source>
        <dbReference type="Proteomes" id="UP000007819"/>
    </source>
</evidence>
<sequence length="114" mass="13608">MWRQMAWNACMVLVFDGLVVPQRAIPKTFNLIYPFIDQLDILHQQNNLDPLKILDQQNLQNRQNLLKQLITLNQQYIQNDHLILTNLLNDYVRLTVFKNNFSKYTYLVINSVIF</sequence>
<dbReference type="GeneID" id="115034135"/>
<proteinExistence type="predicted"/>
<dbReference type="Proteomes" id="UP000007819">
    <property type="component" value="Chromosome A2"/>
</dbReference>
<evidence type="ECO:0000256" key="1">
    <source>
        <dbReference type="SAM" id="SignalP"/>
    </source>
</evidence>
<feature type="signal peptide" evidence="1">
    <location>
        <begin position="1"/>
        <end position="17"/>
    </location>
</feature>
<dbReference type="KEGG" id="api:115034135"/>
<feature type="chain" id="PRO_5035722896" evidence="1">
    <location>
        <begin position="18"/>
        <end position="114"/>
    </location>
</feature>
<dbReference type="EnsemblMetazoa" id="XM_029489915.1">
    <property type="protein sequence ID" value="XP_029345775.1"/>
    <property type="gene ID" value="LOC115034135"/>
</dbReference>
<accession>A0A8R2NQT5</accession>
<keyword evidence="3" id="KW-1185">Reference proteome</keyword>
<protein>
    <submittedName>
        <fullName evidence="2">Uncharacterized protein</fullName>
    </submittedName>
</protein>
<organism evidence="2 3">
    <name type="scientific">Acyrthosiphon pisum</name>
    <name type="common">Pea aphid</name>
    <dbReference type="NCBI Taxonomy" id="7029"/>
    <lineage>
        <taxon>Eukaryota</taxon>
        <taxon>Metazoa</taxon>
        <taxon>Ecdysozoa</taxon>
        <taxon>Arthropoda</taxon>
        <taxon>Hexapoda</taxon>
        <taxon>Insecta</taxon>
        <taxon>Pterygota</taxon>
        <taxon>Neoptera</taxon>
        <taxon>Paraneoptera</taxon>
        <taxon>Hemiptera</taxon>
        <taxon>Sternorrhyncha</taxon>
        <taxon>Aphidomorpha</taxon>
        <taxon>Aphidoidea</taxon>
        <taxon>Aphididae</taxon>
        <taxon>Macrosiphini</taxon>
        <taxon>Acyrthosiphon</taxon>
    </lineage>
</organism>
<dbReference type="AlphaFoldDB" id="A0A8R2NQT5"/>
<name>A0A8R2NQT5_ACYPI</name>
<reference evidence="2" key="2">
    <citation type="submission" date="2022-06" db="UniProtKB">
        <authorList>
            <consortium name="EnsemblMetazoa"/>
        </authorList>
    </citation>
    <scope>IDENTIFICATION</scope>
</reference>
<evidence type="ECO:0000313" key="2">
    <source>
        <dbReference type="EnsemblMetazoa" id="XP_029345775.1"/>
    </source>
</evidence>
<dbReference type="RefSeq" id="XP_029345775.1">
    <property type="nucleotide sequence ID" value="XM_029489915.1"/>
</dbReference>